<dbReference type="InterPro" id="IPR045584">
    <property type="entry name" value="Pilin-like"/>
</dbReference>
<keyword evidence="3" id="KW-1003">Cell membrane</keyword>
<evidence type="ECO:0000256" key="4">
    <source>
        <dbReference type="ARBA" id="ARBA00022481"/>
    </source>
</evidence>
<dbReference type="InterPro" id="IPR012902">
    <property type="entry name" value="N_methyl_site"/>
</dbReference>
<dbReference type="OrthoDB" id="5956286at2"/>
<keyword evidence="8" id="KW-0472">Membrane</keyword>
<evidence type="ECO:0000256" key="9">
    <source>
        <dbReference type="ARBA" id="ARBA00025772"/>
    </source>
</evidence>
<dbReference type="Proteomes" id="UP000554837">
    <property type="component" value="Unassembled WGS sequence"/>
</dbReference>
<evidence type="ECO:0000313" key="12">
    <source>
        <dbReference type="EMBL" id="MBB5203308.1"/>
    </source>
</evidence>
<keyword evidence="5" id="KW-0997">Cell inner membrane</keyword>
<gene>
    <name evidence="12" type="ORF">HNQ51_000601</name>
</gene>
<evidence type="ECO:0000313" key="13">
    <source>
        <dbReference type="Proteomes" id="UP000554837"/>
    </source>
</evidence>
<sequence length="200" mass="20951">MLKQEFIRGMTLIEAVVVMALLVLTLALVAPSVADWIRDLRVRSGAESIKNGLSIARAEALRRNTAVGFWMVEDTGSRIPGNACVLSSQSAAWVVSISDPTAACGAAPSLTAAPQLVQRSKAEENSTALKVAAVDDAGNSINRVIFNGLGQAPAVATRYTIDVEATNGQGRRLRVVVESGGLVRMCEHGVAAGDPRACPL</sequence>
<protein>
    <recommendedName>
        <fullName evidence="2">Type II secretion system protein H</fullName>
    </recommendedName>
    <alternativeName>
        <fullName evidence="10">General secretion pathway protein H</fullName>
    </alternativeName>
</protein>
<evidence type="ECO:0000256" key="8">
    <source>
        <dbReference type="ARBA" id="ARBA00023136"/>
    </source>
</evidence>
<keyword evidence="13" id="KW-1185">Reference proteome</keyword>
<dbReference type="PROSITE" id="PS00409">
    <property type="entry name" value="PROKAR_NTER_METHYL"/>
    <property type="match status" value="1"/>
</dbReference>
<dbReference type="AlphaFoldDB" id="A0A840S1K8"/>
<comment type="subcellular location">
    <subcellularLocation>
        <location evidence="1">Cell inner membrane</location>
        <topology evidence="1">Single-pass membrane protein</topology>
    </subcellularLocation>
</comment>
<dbReference type="GO" id="GO:0015628">
    <property type="term" value="P:protein secretion by the type II secretion system"/>
    <property type="evidence" value="ECO:0007669"/>
    <property type="project" value="InterPro"/>
</dbReference>
<evidence type="ECO:0000256" key="5">
    <source>
        <dbReference type="ARBA" id="ARBA00022519"/>
    </source>
</evidence>
<feature type="domain" description="General secretion pathway GspH" evidence="11">
    <location>
        <begin position="46"/>
        <end position="181"/>
    </location>
</feature>
<evidence type="ECO:0000256" key="7">
    <source>
        <dbReference type="ARBA" id="ARBA00022989"/>
    </source>
</evidence>
<evidence type="ECO:0000259" key="11">
    <source>
        <dbReference type="Pfam" id="PF12019"/>
    </source>
</evidence>
<evidence type="ECO:0000256" key="2">
    <source>
        <dbReference type="ARBA" id="ARBA00021549"/>
    </source>
</evidence>
<dbReference type="GO" id="GO:0005886">
    <property type="term" value="C:plasma membrane"/>
    <property type="evidence" value="ECO:0007669"/>
    <property type="project" value="UniProtKB-SubCell"/>
</dbReference>
<keyword evidence="7" id="KW-1133">Transmembrane helix</keyword>
<evidence type="ECO:0000256" key="6">
    <source>
        <dbReference type="ARBA" id="ARBA00022692"/>
    </source>
</evidence>
<dbReference type="EMBL" id="JACHHO010000001">
    <property type="protein sequence ID" value="MBB5203308.1"/>
    <property type="molecule type" value="Genomic_DNA"/>
</dbReference>
<keyword evidence="6" id="KW-0812">Transmembrane</keyword>
<comment type="caution">
    <text evidence="12">The sequence shown here is derived from an EMBL/GenBank/DDBJ whole genome shotgun (WGS) entry which is preliminary data.</text>
</comment>
<organism evidence="12 13">
    <name type="scientific">Inhella inkyongensis</name>
    <dbReference type="NCBI Taxonomy" id="392593"/>
    <lineage>
        <taxon>Bacteria</taxon>
        <taxon>Pseudomonadati</taxon>
        <taxon>Pseudomonadota</taxon>
        <taxon>Betaproteobacteria</taxon>
        <taxon>Burkholderiales</taxon>
        <taxon>Sphaerotilaceae</taxon>
        <taxon>Inhella</taxon>
    </lineage>
</organism>
<reference evidence="12 13" key="1">
    <citation type="submission" date="2020-08" db="EMBL/GenBank/DDBJ databases">
        <title>Genomic Encyclopedia of Type Strains, Phase IV (KMG-IV): sequencing the most valuable type-strain genomes for metagenomic binning, comparative biology and taxonomic classification.</title>
        <authorList>
            <person name="Goeker M."/>
        </authorList>
    </citation>
    <scope>NUCLEOTIDE SEQUENCE [LARGE SCALE GENOMIC DNA]</scope>
    <source>
        <strain evidence="12 13">DSM 23958</strain>
    </source>
</reference>
<accession>A0A840S1K8</accession>
<proteinExistence type="inferred from homology"/>
<evidence type="ECO:0000256" key="3">
    <source>
        <dbReference type="ARBA" id="ARBA00022475"/>
    </source>
</evidence>
<comment type="similarity">
    <text evidence="9">Belongs to the GSP H family.</text>
</comment>
<evidence type="ECO:0000256" key="1">
    <source>
        <dbReference type="ARBA" id="ARBA00004377"/>
    </source>
</evidence>
<name>A0A840S1K8_9BURK</name>
<dbReference type="Gene3D" id="3.55.40.10">
    <property type="entry name" value="minor pseudopilin epsh domain"/>
    <property type="match status" value="1"/>
</dbReference>
<dbReference type="InterPro" id="IPR022346">
    <property type="entry name" value="T2SS_GspH"/>
</dbReference>
<dbReference type="RefSeq" id="WP_138857625.1">
    <property type="nucleotide sequence ID" value="NZ_CP040709.1"/>
</dbReference>
<dbReference type="SUPFAM" id="SSF54523">
    <property type="entry name" value="Pili subunits"/>
    <property type="match status" value="1"/>
</dbReference>
<keyword evidence="4" id="KW-0488">Methylation</keyword>
<evidence type="ECO:0000256" key="10">
    <source>
        <dbReference type="ARBA" id="ARBA00030775"/>
    </source>
</evidence>
<dbReference type="GO" id="GO:0015627">
    <property type="term" value="C:type II protein secretion system complex"/>
    <property type="evidence" value="ECO:0007669"/>
    <property type="project" value="InterPro"/>
</dbReference>
<dbReference type="Pfam" id="PF12019">
    <property type="entry name" value="GspH"/>
    <property type="match status" value="1"/>
</dbReference>